<keyword evidence="1" id="KW-0472">Membrane</keyword>
<gene>
    <name evidence="2" type="ORF">EDD18DRAFT_233132</name>
</gene>
<feature type="transmembrane region" description="Helical" evidence="1">
    <location>
        <begin position="193"/>
        <end position="217"/>
    </location>
</feature>
<sequence>MSNQLDIPSDLSSSDIAAVFQYLDAQLNTEIVYALLYGLNSRLGLLLSHPSLHLGIYTGIVAVTLWSIFTRESRSIGRRVMVVIIVLLFIVTTINFGLNWSYISSAFIGNGQSFWSEYSVLVFSENLYLGMGITGAINTIFADSIMIWRCWMVWGRRWLVVLLPISLLISGIVLKLIDTYQGYTTGSDDPVAFVLYLSFTLATTIWCTTLIIYRILAVVRGNDGVGGGVGVYRHVIEVLVESSALYSIFLILLLAFEVRGDWAGYYIDAMSGIARGIAPTLLVGRVATGKSRPDESWQVKRRGGDITERCDR</sequence>
<feature type="transmembrane region" description="Helical" evidence="1">
    <location>
        <begin position="238"/>
        <end position="256"/>
    </location>
</feature>
<feature type="transmembrane region" description="Helical" evidence="1">
    <location>
        <begin position="128"/>
        <end position="151"/>
    </location>
</feature>
<accession>A0AA39Q4T2</accession>
<feature type="transmembrane region" description="Helical" evidence="1">
    <location>
        <begin position="81"/>
        <end position="108"/>
    </location>
</feature>
<dbReference type="EMBL" id="JAUEPU010000016">
    <property type="protein sequence ID" value="KAK0496165.1"/>
    <property type="molecule type" value="Genomic_DNA"/>
</dbReference>
<organism evidence="2 3">
    <name type="scientific">Armillaria luteobubalina</name>
    <dbReference type="NCBI Taxonomy" id="153913"/>
    <lineage>
        <taxon>Eukaryota</taxon>
        <taxon>Fungi</taxon>
        <taxon>Dikarya</taxon>
        <taxon>Basidiomycota</taxon>
        <taxon>Agaricomycotina</taxon>
        <taxon>Agaricomycetes</taxon>
        <taxon>Agaricomycetidae</taxon>
        <taxon>Agaricales</taxon>
        <taxon>Marasmiineae</taxon>
        <taxon>Physalacriaceae</taxon>
        <taxon>Armillaria</taxon>
    </lineage>
</organism>
<evidence type="ECO:0000313" key="2">
    <source>
        <dbReference type="EMBL" id="KAK0496165.1"/>
    </source>
</evidence>
<dbReference type="AlphaFoldDB" id="A0AA39Q4T2"/>
<keyword evidence="3" id="KW-1185">Reference proteome</keyword>
<feature type="transmembrane region" description="Helical" evidence="1">
    <location>
        <begin position="51"/>
        <end position="69"/>
    </location>
</feature>
<name>A0AA39Q4T2_9AGAR</name>
<protein>
    <submittedName>
        <fullName evidence="2">Uncharacterized protein</fullName>
    </submittedName>
</protein>
<evidence type="ECO:0000256" key="1">
    <source>
        <dbReference type="SAM" id="Phobius"/>
    </source>
</evidence>
<keyword evidence="1" id="KW-0812">Transmembrane</keyword>
<keyword evidence="1" id="KW-1133">Transmembrane helix</keyword>
<feature type="transmembrane region" description="Helical" evidence="1">
    <location>
        <begin position="158"/>
        <end position="177"/>
    </location>
</feature>
<evidence type="ECO:0000313" key="3">
    <source>
        <dbReference type="Proteomes" id="UP001175228"/>
    </source>
</evidence>
<dbReference type="Proteomes" id="UP001175228">
    <property type="component" value="Unassembled WGS sequence"/>
</dbReference>
<reference evidence="2" key="1">
    <citation type="submission" date="2023-06" db="EMBL/GenBank/DDBJ databases">
        <authorList>
            <consortium name="Lawrence Berkeley National Laboratory"/>
            <person name="Ahrendt S."/>
            <person name="Sahu N."/>
            <person name="Indic B."/>
            <person name="Wong-Bajracharya J."/>
            <person name="Merenyi Z."/>
            <person name="Ke H.-M."/>
            <person name="Monk M."/>
            <person name="Kocsube S."/>
            <person name="Drula E."/>
            <person name="Lipzen A."/>
            <person name="Balint B."/>
            <person name="Henrissat B."/>
            <person name="Andreopoulos B."/>
            <person name="Martin F.M."/>
            <person name="Harder C.B."/>
            <person name="Rigling D."/>
            <person name="Ford K.L."/>
            <person name="Foster G.D."/>
            <person name="Pangilinan J."/>
            <person name="Papanicolaou A."/>
            <person name="Barry K."/>
            <person name="LaButti K."/>
            <person name="Viragh M."/>
            <person name="Koriabine M."/>
            <person name="Yan M."/>
            <person name="Riley R."/>
            <person name="Champramary S."/>
            <person name="Plett K.L."/>
            <person name="Tsai I.J."/>
            <person name="Slot J."/>
            <person name="Sipos G."/>
            <person name="Plett J."/>
            <person name="Nagy L.G."/>
            <person name="Grigoriev I.V."/>
        </authorList>
    </citation>
    <scope>NUCLEOTIDE SEQUENCE</scope>
    <source>
        <strain evidence="2">HWK02</strain>
    </source>
</reference>
<proteinExistence type="predicted"/>
<comment type="caution">
    <text evidence="2">The sequence shown here is derived from an EMBL/GenBank/DDBJ whole genome shotgun (WGS) entry which is preliminary data.</text>
</comment>